<dbReference type="Proteomes" id="UP000010798">
    <property type="component" value="Chromosome"/>
</dbReference>
<dbReference type="OrthoDB" id="291991at2"/>
<feature type="domain" description="VOC" evidence="1">
    <location>
        <begin position="12"/>
        <end position="124"/>
    </location>
</feature>
<sequence length="125" mass="13629">MPENVVFTAVFPLGDTDPDALPVKKIGPAVGYYTQCLGFSLVAKDQGSAVLRRDDVQLGLAVNGQDPEQASCYFAVSDVEALRRELDAKGIEPSKIDVQEHDGKLFRVFFAREPYGVCFCFGQPA</sequence>
<keyword evidence="3" id="KW-1185">Reference proteome</keyword>
<dbReference type="Pfam" id="PF00903">
    <property type="entry name" value="Glyoxalase"/>
    <property type="match status" value="1"/>
</dbReference>
<dbReference type="eggNOG" id="COG0346">
    <property type="taxonomic scope" value="Bacteria"/>
</dbReference>
<dbReference type="RefSeq" id="WP_015244545.1">
    <property type="nucleotide sequence ID" value="NC_019892.1"/>
</dbReference>
<dbReference type="Gene3D" id="3.10.180.10">
    <property type="entry name" value="2,3-Dihydroxybiphenyl 1,2-Dioxygenase, domain 1"/>
    <property type="match status" value="1"/>
</dbReference>
<dbReference type="InterPro" id="IPR004360">
    <property type="entry name" value="Glyas_Fos-R_dOase_dom"/>
</dbReference>
<keyword evidence="2" id="KW-0223">Dioxygenase</keyword>
<name>L0D979_SINAD</name>
<dbReference type="EMBL" id="CP003364">
    <property type="protein sequence ID" value="AGA25368.1"/>
    <property type="molecule type" value="Genomic_DNA"/>
</dbReference>
<dbReference type="AlphaFoldDB" id="L0D979"/>
<evidence type="ECO:0000313" key="3">
    <source>
        <dbReference type="Proteomes" id="UP000010798"/>
    </source>
</evidence>
<accession>L0D979</accession>
<proteinExistence type="predicted"/>
<organism evidence="2 3">
    <name type="scientific">Singulisphaera acidiphila (strain ATCC BAA-1392 / DSM 18658 / VKM B-2454 / MOB10)</name>
    <dbReference type="NCBI Taxonomy" id="886293"/>
    <lineage>
        <taxon>Bacteria</taxon>
        <taxon>Pseudomonadati</taxon>
        <taxon>Planctomycetota</taxon>
        <taxon>Planctomycetia</taxon>
        <taxon>Isosphaerales</taxon>
        <taxon>Isosphaeraceae</taxon>
        <taxon>Singulisphaera</taxon>
    </lineage>
</organism>
<evidence type="ECO:0000259" key="1">
    <source>
        <dbReference type="PROSITE" id="PS51819"/>
    </source>
</evidence>
<dbReference type="KEGG" id="saci:Sinac_0965"/>
<dbReference type="GO" id="GO:0051213">
    <property type="term" value="F:dioxygenase activity"/>
    <property type="evidence" value="ECO:0007669"/>
    <property type="project" value="UniProtKB-KW"/>
</dbReference>
<dbReference type="SUPFAM" id="SSF54593">
    <property type="entry name" value="Glyoxalase/Bleomycin resistance protein/Dihydroxybiphenyl dioxygenase"/>
    <property type="match status" value="1"/>
</dbReference>
<dbReference type="InterPro" id="IPR029068">
    <property type="entry name" value="Glyas_Bleomycin-R_OHBP_Dase"/>
</dbReference>
<dbReference type="HOGENOM" id="CLU_1979958_0_0_0"/>
<reference evidence="2 3" key="1">
    <citation type="submission" date="2012-02" db="EMBL/GenBank/DDBJ databases">
        <title>Complete sequence of chromosome of Singulisphaera acidiphila DSM 18658.</title>
        <authorList>
            <consortium name="US DOE Joint Genome Institute (JGI-PGF)"/>
            <person name="Lucas S."/>
            <person name="Copeland A."/>
            <person name="Lapidus A."/>
            <person name="Glavina del Rio T."/>
            <person name="Dalin E."/>
            <person name="Tice H."/>
            <person name="Bruce D."/>
            <person name="Goodwin L."/>
            <person name="Pitluck S."/>
            <person name="Peters L."/>
            <person name="Ovchinnikova G."/>
            <person name="Chertkov O."/>
            <person name="Kyrpides N."/>
            <person name="Mavromatis K."/>
            <person name="Ivanova N."/>
            <person name="Brettin T."/>
            <person name="Detter J.C."/>
            <person name="Han C."/>
            <person name="Larimer F."/>
            <person name="Land M."/>
            <person name="Hauser L."/>
            <person name="Markowitz V."/>
            <person name="Cheng J.-F."/>
            <person name="Hugenholtz P."/>
            <person name="Woyke T."/>
            <person name="Wu D."/>
            <person name="Tindall B."/>
            <person name="Pomrenke H."/>
            <person name="Brambilla E."/>
            <person name="Klenk H.-P."/>
            <person name="Eisen J.A."/>
        </authorList>
    </citation>
    <scope>NUCLEOTIDE SEQUENCE [LARGE SCALE GENOMIC DNA]</scope>
    <source>
        <strain evidence="3">ATCC BAA-1392 / DSM 18658 / VKM B-2454 / MOB10</strain>
    </source>
</reference>
<gene>
    <name evidence="2" type="ordered locus">Sinac_0965</name>
</gene>
<protein>
    <submittedName>
        <fullName evidence="2">Glyoxalase/Bleomycin resistance protein/Dioxygenase superfamily</fullName>
    </submittedName>
</protein>
<keyword evidence="2" id="KW-0560">Oxidoreductase</keyword>
<evidence type="ECO:0000313" key="2">
    <source>
        <dbReference type="EMBL" id="AGA25368.1"/>
    </source>
</evidence>
<dbReference type="InterPro" id="IPR037523">
    <property type="entry name" value="VOC_core"/>
</dbReference>
<dbReference type="PROSITE" id="PS51819">
    <property type="entry name" value="VOC"/>
    <property type="match status" value="1"/>
</dbReference>